<dbReference type="Gene3D" id="3.90.79.10">
    <property type="entry name" value="Nucleoside Triphosphate Pyrophosphohydrolase"/>
    <property type="match status" value="1"/>
</dbReference>
<evidence type="ECO:0000256" key="4">
    <source>
        <dbReference type="ARBA" id="ARBA00022801"/>
    </source>
</evidence>
<accession>A0ABP9CKJ0</accession>
<comment type="cofactor">
    <cofactor evidence="1">
        <name>Mn(2+)</name>
        <dbReference type="ChEBI" id="CHEBI:29035"/>
    </cofactor>
</comment>
<evidence type="ECO:0000259" key="8">
    <source>
        <dbReference type="PROSITE" id="PS51462"/>
    </source>
</evidence>
<evidence type="ECO:0000256" key="6">
    <source>
        <dbReference type="ARBA" id="ARBA00023211"/>
    </source>
</evidence>
<keyword evidence="6" id="KW-0464">Manganese</keyword>
<protein>
    <recommendedName>
        <fullName evidence="8">Nudix hydrolase domain-containing protein</fullName>
    </recommendedName>
</protein>
<dbReference type="PANTHER" id="PTHR12992:SF11">
    <property type="entry name" value="MITOCHONDRIAL COENZYME A DIPHOSPHATASE NUDT8"/>
    <property type="match status" value="1"/>
</dbReference>
<dbReference type="InterPro" id="IPR045121">
    <property type="entry name" value="CoAse"/>
</dbReference>
<dbReference type="Proteomes" id="UP001500839">
    <property type="component" value="Unassembled WGS sequence"/>
</dbReference>
<dbReference type="CDD" id="cd03426">
    <property type="entry name" value="NUDIX_CoAse_Nudt7"/>
    <property type="match status" value="1"/>
</dbReference>
<evidence type="ECO:0000313" key="9">
    <source>
        <dbReference type="EMBL" id="GAA4813160.1"/>
    </source>
</evidence>
<comment type="caution">
    <text evidence="9">The sequence shown here is derived from an EMBL/GenBank/DDBJ whole genome shotgun (WGS) entry which is preliminary data.</text>
</comment>
<dbReference type="InterPro" id="IPR015797">
    <property type="entry name" value="NUDIX_hydrolase-like_dom_sf"/>
</dbReference>
<dbReference type="InterPro" id="IPR000086">
    <property type="entry name" value="NUDIX_hydrolase_dom"/>
</dbReference>
<gene>
    <name evidence="9" type="ORF">GCM10023353_17580</name>
</gene>
<organism evidence="9 10">
    <name type="scientific">Tomitella cavernea</name>
    <dbReference type="NCBI Taxonomy" id="1387982"/>
    <lineage>
        <taxon>Bacteria</taxon>
        <taxon>Bacillati</taxon>
        <taxon>Actinomycetota</taxon>
        <taxon>Actinomycetes</taxon>
        <taxon>Mycobacteriales</taxon>
        <taxon>Tomitella</taxon>
    </lineage>
</organism>
<evidence type="ECO:0000256" key="1">
    <source>
        <dbReference type="ARBA" id="ARBA00001936"/>
    </source>
</evidence>
<dbReference type="PROSITE" id="PS51462">
    <property type="entry name" value="NUDIX"/>
    <property type="match status" value="1"/>
</dbReference>
<sequence>MDQRDTDSGASGRGAADRDDMDGHDFIPASPRPAAGAGNDGAGVQFGPGSVTEDDVRRAVSAFARQEARRPGEQSSVGSAVALAVSTRDGVPGIWLTRRSPALRKHPGQFALPGGRMDPGEDAPTAARRELTEELGVALPDCAVLGLLDDYPTRSGYTMTPVVLWAGADRVTTANPGEVAEVFFVPFDELDVEPLFDRIPESQRPVIKLPWRGGYLHAPTAAVIYQFREVVLHGEHTRVADFEQPVFAWR</sequence>
<evidence type="ECO:0000256" key="3">
    <source>
        <dbReference type="ARBA" id="ARBA00022723"/>
    </source>
</evidence>
<keyword evidence="3" id="KW-0479">Metal-binding</keyword>
<keyword evidence="10" id="KW-1185">Reference proteome</keyword>
<proteinExistence type="predicted"/>
<evidence type="ECO:0000256" key="7">
    <source>
        <dbReference type="SAM" id="MobiDB-lite"/>
    </source>
</evidence>
<dbReference type="PANTHER" id="PTHR12992">
    <property type="entry name" value="NUDIX HYDROLASE"/>
    <property type="match status" value="1"/>
</dbReference>
<name>A0ABP9CKJ0_9ACTN</name>
<evidence type="ECO:0000256" key="5">
    <source>
        <dbReference type="ARBA" id="ARBA00022842"/>
    </source>
</evidence>
<dbReference type="PROSITE" id="PS00893">
    <property type="entry name" value="NUDIX_BOX"/>
    <property type="match status" value="1"/>
</dbReference>
<keyword evidence="4" id="KW-0378">Hydrolase</keyword>
<dbReference type="InterPro" id="IPR020084">
    <property type="entry name" value="NUDIX_hydrolase_CS"/>
</dbReference>
<dbReference type="SUPFAM" id="SSF55811">
    <property type="entry name" value="Nudix"/>
    <property type="match status" value="1"/>
</dbReference>
<dbReference type="Pfam" id="PF00293">
    <property type="entry name" value="NUDIX"/>
    <property type="match status" value="1"/>
</dbReference>
<evidence type="ECO:0000313" key="10">
    <source>
        <dbReference type="Proteomes" id="UP001500839"/>
    </source>
</evidence>
<dbReference type="EMBL" id="BAABKQ010000001">
    <property type="protein sequence ID" value="GAA4813160.1"/>
    <property type="molecule type" value="Genomic_DNA"/>
</dbReference>
<comment type="cofactor">
    <cofactor evidence="2">
        <name>Mg(2+)</name>
        <dbReference type="ChEBI" id="CHEBI:18420"/>
    </cofactor>
</comment>
<feature type="compositionally biased region" description="Basic and acidic residues" evidence="7">
    <location>
        <begin position="15"/>
        <end position="25"/>
    </location>
</feature>
<feature type="region of interest" description="Disordered" evidence="7">
    <location>
        <begin position="1"/>
        <end position="53"/>
    </location>
</feature>
<evidence type="ECO:0000256" key="2">
    <source>
        <dbReference type="ARBA" id="ARBA00001946"/>
    </source>
</evidence>
<feature type="domain" description="Nudix hydrolase" evidence="8">
    <location>
        <begin position="76"/>
        <end position="208"/>
    </location>
</feature>
<keyword evidence="5" id="KW-0460">Magnesium</keyword>
<reference evidence="10" key="1">
    <citation type="journal article" date="2019" name="Int. J. Syst. Evol. Microbiol.">
        <title>The Global Catalogue of Microorganisms (GCM) 10K type strain sequencing project: providing services to taxonomists for standard genome sequencing and annotation.</title>
        <authorList>
            <consortium name="The Broad Institute Genomics Platform"/>
            <consortium name="The Broad Institute Genome Sequencing Center for Infectious Disease"/>
            <person name="Wu L."/>
            <person name="Ma J."/>
        </authorList>
    </citation>
    <scope>NUCLEOTIDE SEQUENCE [LARGE SCALE GENOMIC DNA]</scope>
    <source>
        <strain evidence="10">JCM 18542</strain>
    </source>
</reference>